<protein>
    <submittedName>
        <fullName evidence="2">DNA-binding beta-propeller fold protein YncE</fullName>
    </submittedName>
</protein>
<organism evidence="2 3">
    <name type="scientific">Nocardia mexicana</name>
    <dbReference type="NCBI Taxonomy" id="279262"/>
    <lineage>
        <taxon>Bacteria</taxon>
        <taxon>Bacillati</taxon>
        <taxon>Actinomycetota</taxon>
        <taxon>Actinomycetes</taxon>
        <taxon>Mycobacteriales</taxon>
        <taxon>Nocardiaceae</taxon>
        <taxon>Nocardia</taxon>
    </lineage>
</organism>
<dbReference type="SUPFAM" id="SSF63829">
    <property type="entry name" value="Calcium-dependent phosphotriesterase"/>
    <property type="match status" value="1"/>
</dbReference>
<proteinExistence type="predicted"/>
<dbReference type="Gene3D" id="2.120.10.30">
    <property type="entry name" value="TolB, C-terminal domain"/>
    <property type="match status" value="1"/>
</dbReference>
<dbReference type="EMBL" id="QQAZ01000013">
    <property type="protein sequence ID" value="RDI45249.1"/>
    <property type="molecule type" value="Genomic_DNA"/>
</dbReference>
<dbReference type="PANTHER" id="PTHR31460">
    <property type="match status" value="1"/>
</dbReference>
<dbReference type="AlphaFoldDB" id="A0A370GPG0"/>
<dbReference type="InterPro" id="IPR011042">
    <property type="entry name" value="6-blade_b-propeller_TolB-like"/>
</dbReference>
<dbReference type="GO" id="GO:0003677">
    <property type="term" value="F:DNA binding"/>
    <property type="evidence" value="ECO:0007669"/>
    <property type="project" value="UniProtKB-KW"/>
</dbReference>
<evidence type="ECO:0000256" key="1">
    <source>
        <dbReference type="SAM" id="SignalP"/>
    </source>
</evidence>
<dbReference type="InterPro" id="IPR053224">
    <property type="entry name" value="Sensory_adhesion_molecule"/>
</dbReference>
<keyword evidence="2" id="KW-0238">DNA-binding</keyword>
<keyword evidence="3" id="KW-1185">Reference proteome</keyword>
<accession>A0A370GPG0</accession>
<name>A0A370GPG0_9NOCA</name>
<comment type="caution">
    <text evidence="2">The sequence shown here is derived from an EMBL/GenBank/DDBJ whole genome shotgun (WGS) entry which is preliminary data.</text>
</comment>
<dbReference type="PANTHER" id="PTHR31460:SF3">
    <property type="entry name" value="MESOCENTIN"/>
    <property type="match status" value="1"/>
</dbReference>
<feature type="signal peptide" evidence="1">
    <location>
        <begin position="1"/>
        <end position="23"/>
    </location>
</feature>
<sequence>MACISRRAALAGATSLAAMLLTACQEAPGPGPSADIAGSSIRSGGGPELITASSPGLFPEGAAWDPHRRGFLIGSTTRGNVSVVGLDGSVSELVPSLGAVSTLGIEVDPIRNRIYIAYSDYELRKVFPTDQPPVSGVAVVDLITGGVERKIDTALGRADTFANDLAVDTVTGSVYLIDCVYDTVQVIDPAGSVRPLVSDPRFRSPSVGLNGIVWHPDGYLVTGRYDTGALFRISLQGAAQVTEVATETTLRGIEGFTLRPDGTLLMAQNRLGVTAGVDAVTGLRSEDDWRTARVVDRTDPWPVSAPTSVAFGPFGAYALSGQVDLAMAGRMDATAIWLRHVPF</sequence>
<dbReference type="Proteomes" id="UP000255355">
    <property type="component" value="Unassembled WGS sequence"/>
</dbReference>
<gene>
    <name evidence="2" type="ORF">DFR68_11318</name>
</gene>
<evidence type="ECO:0000313" key="3">
    <source>
        <dbReference type="Proteomes" id="UP000255355"/>
    </source>
</evidence>
<dbReference type="STRING" id="1210089.GCA_001613165_03042"/>
<evidence type="ECO:0000313" key="2">
    <source>
        <dbReference type="EMBL" id="RDI45249.1"/>
    </source>
</evidence>
<reference evidence="2 3" key="1">
    <citation type="submission" date="2018-07" db="EMBL/GenBank/DDBJ databases">
        <title>Genomic Encyclopedia of Type Strains, Phase IV (KMG-IV): sequencing the most valuable type-strain genomes for metagenomic binning, comparative biology and taxonomic classification.</title>
        <authorList>
            <person name="Goeker M."/>
        </authorList>
    </citation>
    <scope>NUCLEOTIDE SEQUENCE [LARGE SCALE GENOMIC DNA]</scope>
    <source>
        <strain evidence="2 3">DSM 44952</strain>
    </source>
</reference>
<keyword evidence="1" id="KW-0732">Signal</keyword>
<feature type="chain" id="PRO_5039209737" evidence="1">
    <location>
        <begin position="24"/>
        <end position="343"/>
    </location>
</feature>
<dbReference type="PROSITE" id="PS51257">
    <property type="entry name" value="PROKAR_LIPOPROTEIN"/>
    <property type="match status" value="1"/>
</dbReference>